<dbReference type="EMBL" id="GBXM01037001">
    <property type="protein sequence ID" value="JAH71576.1"/>
    <property type="molecule type" value="Transcribed_RNA"/>
</dbReference>
<accession>A0A0E9V0Q3</accession>
<name>A0A0E9V0Q3_ANGAN</name>
<evidence type="ECO:0000313" key="1">
    <source>
        <dbReference type="EMBL" id="JAH71576.1"/>
    </source>
</evidence>
<reference evidence="1" key="1">
    <citation type="submission" date="2014-11" db="EMBL/GenBank/DDBJ databases">
        <authorList>
            <person name="Amaro Gonzalez C."/>
        </authorList>
    </citation>
    <scope>NUCLEOTIDE SEQUENCE</scope>
</reference>
<sequence length="27" mass="2984">MNFWVLRGQLRASPAKCIEVQACSAFG</sequence>
<dbReference type="AlphaFoldDB" id="A0A0E9V0Q3"/>
<organism evidence="1">
    <name type="scientific">Anguilla anguilla</name>
    <name type="common">European freshwater eel</name>
    <name type="synonym">Muraena anguilla</name>
    <dbReference type="NCBI Taxonomy" id="7936"/>
    <lineage>
        <taxon>Eukaryota</taxon>
        <taxon>Metazoa</taxon>
        <taxon>Chordata</taxon>
        <taxon>Craniata</taxon>
        <taxon>Vertebrata</taxon>
        <taxon>Euteleostomi</taxon>
        <taxon>Actinopterygii</taxon>
        <taxon>Neopterygii</taxon>
        <taxon>Teleostei</taxon>
        <taxon>Anguilliformes</taxon>
        <taxon>Anguillidae</taxon>
        <taxon>Anguilla</taxon>
    </lineage>
</organism>
<proteinExistence type="predicted"/>
<reference evidence="1" key="2">
    <citation type="journal article" date="2015" name="Fish Shellfish Immunol.">
        <title>Early steps in the European eel (Anguilla anguilla)-Vibrio vulnificus interaction in the gills: Role of the RtxA13 toxin.</title>
        <authorList>
            <person name="Callol A."/>
            <person name="Pajuelo D."/>
            <person name="Ebbesson L."/>
            <person name="Teles M."/>
            <person name="MacKenzie S."/>
            <person name="Amaro C."/>
        </authorList>
    </citation>
    <scope>NUCLEOTIDE SEQUENCE</scope>
</reference>
<protein>
    <submittedName>
        <fullName evidence="1">Uncharacterized protein</fullName>
    </submittedName>
</protein>